<reference evidence="3" key="1">
    <citation type="submission" date="2021-01" db="EMBL/GenBank/DDBJ databases">
        <title>Intestinitalea alba gen. nov., sp. nov., a novel genus of the family Enterobacteriaceae, isolated from the gut of the plastic-eating mealworm Tenebrio molitor L.</title>
        <authorList>
            <person name="Yang Y."/>
        </authorList>
    </citation>
    <scope>NUCLEOTIDE SEQUENCE</scope>
    <source>
        <strain evidence="3">BIT-L3</strain>
    </source>
</reference>
<dbReference type="Gene3D" id="3.30.420.10">
    <property type="entry name" value="Ribonuclease H-like superfamily/Ribonuclease H"/>
    <property type="match status" value="1"/>
</dbReference>
<keyword evidence="4" id="KW-1185">Reference proteome</keyword>
<dbReference type="GO" id="GO:0015074">
    <property type="term" value="P:DNA integration"/>
    <property type="evidence" value="ECO:0007669"/>
    <property type="project" value="InterPro"/>
</dbReference>
<dbReference type="GO" id="GO:0003676">
    <property type="term" value="F:nucleic acid binding"/>
    <property type="evidence" value="ECO:0007669"/>
    <property type="project" value="InterPro"/>
</dbReference>
<evidence type="ECO:0000313" key="4">
    <source>
        <dbReference type="Proteomes" id="UP000659047"/>
    </source>
</evidence>
<gene>
    <name evidence="3" type="primary">istA</name>
    <name evidence="3" type="ORF">JJB97_18195</name>
</gene>
<evidence type="ECO:0000256" key="1">
    <source>
        <dbReference type="ARBA" id="ARBA00009277"/>
    </source>
</evidence>
<feature type="non-terminal residue" evidence="3">
    <location>
        <position position="1"/>
    </location>
</feature>
<dbReference type="InterPro" id="IPR036397">
    <property type="entry name" value="RNaseH_sf"/>
</dbReference>
<comment type="similarity">
    <text evidence="1">Belongs to the transposase IS21/IS408/IS1162 family.</text>
</comment>
<dbReference type="InterPro" id="IPR001584">
    <property type="entry name" value="Integrase_cat-core"/>
</dbReference>
<name>A0A8K0XY12_9ENTR</name>
<dbReference type="EMBL" id="JAEPBH010000152">
    <property type="protein sequence ID" value="MBK4717195.1"/>
    <property type="molecule type" value="Genomic_DNA"/>
</dbReference>
<dbReference type="NCBIfam" id="NF033546">
    <property type="entry name" value="transpos_IS21"/>
    <property type="match status" value="1"/>
</dbReference>
<dbReference type="InterPro" id="IPR012337">
    <property type="entry name" value="RNaseH-like_sf"/>
</dbReference>
<dbReference type="AlphaFoldDB" id="A0A8K0XY12"/>
<accession>A0A8K0XY12</accession>
<dbReference type="Pfam" id="PF22483">
    <property type="entry name" value="Mu-transpos_C_2"/>
    <property type="match status" value="1"/>
</dbReference>
<dbReference type="PANTHER" id="PTHR35004">
    <property type="entry name" value="TRANSPOSASE RV3428C-RELATED"/>
    <property type="match status" value="1"/>
</dbReference>
<proteinExistence type="inferred from homology"/>
<evidence type="ECO:0000259" key="2">
    <source>
        <dbReference type="PROSITE" id="PS50994"/>
    </source>
</evidence>
<organism evidence="3 4">
    <name type="scientific">Tenebrionibacter intestinalis</name>
    <dbReference type="NCBI Taxonomy" id="2799638"/>
    <lineage>
        <taxon>Bacteria</taxon>
        <taxon>Pseudomonadati</taxon>
        <taxon>Pseudomonadota</taxon>
        <taxon>Gammaproteobacteria</taxon>
        <taxon>Enterobacterales</taxon>
        <taxon>Enterobacteriaceae</taxon>
        <taxon>Tenebrionibacter/Tenebrionicola group</taxon>
        <taxon>Tenebrionibacter</taxon>
    </lineage>
</organism>
<comment type="caution">
    <text evidence="3">The sequence shown here is derived from an EMBL/GenBank/DDBJ whole genome shotgun (WGS) entry which is preliminary data.</text>
</comment>
<dbReference type="RefSeq" id="WP_238715498.1">
    <property type="nucleotide sequence ID" value="NZ_JAEPBH010000152.1"/>
</dbReference>
<feature type="domain" description="Integrase catalytic" evidence="2">
    <location>
        <begin position="22"/>
        <end position="210"/>
    </location>
</feature>
<dbReference type="Proteomes" id="UP000659047">
    <property type="component" value="Unassembled WGS sequence"/>
</dbReference>
<evidence type="ECO:0000313" key="3">
    <source>
        <dbReference type="EMBL" id="MBK4717195.1"/>
    </source>
</evidence>
<dbReference type="InterPro" id="IPR054353">
    <property type="entry name" value="IstA-like_C"/>
</dbReference>
<sequence length="259" mass="29828">MQRRVREWKLQYGAEQEVMFRQRHQPGLRGLSDFTELKGVVVTIAGKLLAHKLYHFRLEWSHWSWMRVVLGGESFSALAEGLQEALGQLGGVPAEHKTDSLRAAWKQQGEDGRRELTERYAALCRHYGMQGVHNNAGRGHENGSVESAHGHLKRRIRQALILRGSNDFSTLEEYQAFITQQVMRHNRNNQDLVKEERPHLKPLPLRRSADYDELTVRVSSSSTINVRHVVYSVPSRLVGQLLRVRLWDDRLSCYVGSNE</sequence>
<dbReference type="PANTHER" id="PTHR35004:SF7">
    <property type="entry name" value="INTEGRASE PROTEIN"/>
    <property type="match status" value="1"/>
</dbReference>
<feature type="non-terminal residue" evidence="3">
    <location>
        <position position="259"/>
    </location>
</feature>
<dbReference type="SUPFAM" id="SSF53098">
    <property type="entry name" value="Ribonuclease H-like"/>
    <property type="match status" value="1"/>
</dbReference>
<dbReference type="PROSITE" id="PS50994">
    <property type="entry name" value="INTEGRASE"/>
    <property type="match status" value="1"/>
</dbReference>
<protein>
    <submittedName>
        <fullName evidence="3">IS21 family transposase</fullName>
    </submittedName>
</protein>